<organism evidence="2 3">
    <name type="scientific">Spiroplasma taiwanense CT-1</name>
    <dbReference type="NCBI Taxonomy" id="1276220"/>
    <lineage>
        <taxon>Bacteria</taxon>
        <taxon>Bacillati</taxon>
        <taxon>Mycoplasmatota</taxon>
        <taxon>Mollicutes</taxon>
        <taxon>Entomoplasmatales</taxon>
        <taxon>Spiroplasmataceae</taxon>
        <taxon>Spiroplasma</taxon>
    </lineage>
</organism>
<dbReference type="PATRIC" id="fig|1276220.3.peg.769"/>
<dbReference type="RefSeq" id="WP_020834496.1">
    <property type="nucleotide sequence ID" value="NC_021846.1"/>
</dbReference>
<dbReference type="PANTHER" id="PTHR42720:SF1">
    <property type="entry name" value="GLYCEROL 3-PHOSPHATE OXIDASE"/>
    <property type="match status" value="1"/>
</dbReference>
<dbReference type="eggNOG" id="COG0579">
    <property type="taxonomic scope" value="Bacteria"/>
</dbReference>
<evidence type="ECO:0000313" key="2">
    <source>
        <dbReference type="EMBL" id="AGR41357.1"/>
    </source>
</evidence>
<reference evidence="2 3" key="1">
    <citation type="journal article" date="2013" name="Genome Biol. Evol.">
        <title>Comparison of metabolic capacities and inference of gene content evolution in mosquito-associated Spiroplasma diminutum and S. taiwanense.</title>
        <authorList>
            <person name="Lo W.S."/>
            <person name="Ku C."/>
            <person name="Chen L.L."/>
            <person name="Chang T.H."/>
            <person name="Kuo C.H."/>
        </authorList>
    </citation>
    <scope>NUCLEOTIDE SEQUENCE [LARGE SCALE GENOMIC DNA]</scope>
    <source>
        <strain evidence="2">CT-1</strain>
    </source>
</reference>
<dbReference type="InterPro" id="IPR006076">
    <property type="entry name" value="FAD-dep_OxRdtase"/>
</dbReference>
<dbReference type="InterPro" id="IPR036188">
    <property type="entry name" value="FAD/NAD-bd_sf"/>
</dbReference>
<dbReference type="EMBL" id="CP005074">
    <property type="protein sequence ID" value="AGR41357.1"/>
    <property type="molecule type" value="Genomic_DNA"/>
</dbReference>
<keyword evidence="3" id="KW-1185">Reference proteome</keyword>
<protein>
    <submittedName>
        <fullName evidence="2">Glycerol-3-phosphate oxidase</fullName>
    </submittedName>
</protein>
<dbReference type="Proteomes" id="UP000014984">
    <property type="component" value="Chromosome"/>
</dbReference>
<feature type="domain" description="FAD dependent oxidoreductase" evidence="1">
    <location>
        <begin position="5"/>
        <end position="360"/>
    </location>
</feature>
<name>S5M027_9MOLU</name>
<dbReference type="HOGENOM" id="CLU_024775_3_0_14"/>
<evidence type="ECO:0000259" key="1">
    <source>
        <dbReference type="Pfam" id="PF01266"/>
    </source>
</evidence>
<dbReference type="STRING" id="1276220.STAIW_v1c07530"/>
<dbReference type="SUPFAM" id="SSF54373">
    <property type="entry name" value="FAD-linked reductases, C-terminal domain"/>
    <property type="match status" value="1"/>
</dbReference>
<dbReference type="SUPFAM" id="SSF51905">
    <property type="entry name" value="FAD/NAD(P)-binding domain"/>
    <property type="match status" value="1"/>
</dbReference>
<dbReference type="KEGG" id="stai:STAIW_v1c07530"/>
<dbReference type="InterPro" id="IPR052745">
    <property type="entry name" value="G3P_Oxidase/Oxidoreductase"/>
</dbReference>
<gene>
    <name evidence="2" type="primary">glpO</name>
    <name evidence="2" type="ORF">STAIW_v1c07530</name>
</gene>
<proteinExistence type="predicted"/>
<dbReference type="Gene3D" id="3.50.50.60">
    <property type="entry name" value="FAD/NAD(P)-binding domain"/>
    <property type="match status" value="1"/>
</dbReference>
<evidence type="ECO:0000313" key="3">
    <source>
        <dbReference type="Proteomes" id="UP000014984"/>
    </source>
</evidence>
<dbReference type="OrthoDB" id="9801699at2"/>
<dbReference type="Pfam" id="PF01266">
    <property type="entry name" value="DAO"/>
    <property type="match status" value="1"/>
</dbReference>
<accession>S5M027</accession>
<dbReference type="PANTHER" id="PTHR42720">
    <property type="entry name" value="GLYCEROL-3-PHOSPHATE DEHYDROGENASE"/>
    <property type="match status" value="1"/>
</dbReference>
<dbReference type="NCBIfam" id="NF033460">
    <property type="entry name" value="glycerol3P_ox_II"/>
    <property type="match status" value="1"/>
</dbReference>
<sequence>MKKYDICIIGGGVIGASIARELGKYNKKVIVLEANSRVAMETSAGNSGLVHGGFDPTPGKLNAKLNQLGKLRYEDWIKDMDFPFLRINSTVVAFNDEEMKHINMLYKRGITNGLKSSELEIIDAKELQKREPNISKEAIGALVCNSSIAVDTPELTKVLFTNAIKNGIELRVNSKVIDIKHNNEEYTITTSKNEEIIAEYVINAAGHYADVISKMAGYPDFNLVTKRGEYRILEKTEKNIVNSVVFMVPTIHGKGVIVAPLLTGHIMVGPTAVDGVPKDETRLVTKEQFDFIGEIGKKLIPDIKMQKTCMTYSGSRPIEPIYDDFWIKPASGDKKFINVGGMKSPAIASAPAIADMVIELIENVNGKLEKKEKWNSKEKAIIPIV</sequence>
<dbReference type="Gene3D" id="3.30.9.10">
    <property type="entry name" value="D-Amino Acid Oxidase, subunit A, domain 2"/>
    <property type="match status" value="1"/>
</dbReference>
<dbReference type="AlphaFoldDB" id="S5M027"/>